<feature type="region of interest" description="Disordered" evidence="2">
    <location>
        <begin position="448"/>
        <end position="485"/>
    </location>
</feature>
<dbReference type="PANTHER" id="PTHR35391:SF3">
    <property type="entry name" value="FINGER DOMAIN PROTEIN, PUTATIVE (AFU_ORTHOLOGUE AFUA_8G04300)-RELATED"/>
    <property type="match status" value="1"/>
</dbReference>
<dbReference type="OrthoDB" id="5032844at2759"/>
<organism evidence="4 5">
    <name type="scientific">Dendryphion nanum</name>
    <dbReference type="NCBI Taxonomy" id="256645"/>
    <lineage>
        <taxon>Eukaryota</taxon>
        <taxon>Fungi</taxon>
        <taxon>Dikarya</taxon>
        <taxon>Ascomycota</taxon>
        <taxon>Pezizomycotina</taxon>
        <taxon>Dothideomycetes</taxon>
        <taxon>Pleosporomycetidae</taxon>
        <taxon>Pleosporales</taxon>
        <taxon>Torulaceae</taxon>
        <taxon>Dendryphion</taxon>
    </lineage>
</organism>
<dbReference type="EMBL" id="JAGMWT010000010">
    <property type="protein sequence ID" value="KAH7121019.1"/>
    <property type="molecule type" value="Genomic_DNA"/>
</dbReference>
<name>A0A9P9DLD0_9PLEO</name>
<dbReference type="Gene3D" id="3.30.160.60">
    <property type="entry name" value="Classic Zinc Finger"/>
    <property type="match status" value="1"/>
</dbReference>
<evidence type="ECO:0000313" key="5">
    <source>
        <dbReference type="Proteomes" id="UP000700596"/>
    </source>
</evidence>
<keyword evidence="5" id="KW-1185">Reference proteome</keyword>
<proteinExistence type="predicted"/>
<dbReference type="GO" id="GO:0008270">
    <property type="term" value="F:zinc ion binding"/>
    <property type="evidence" value="ECO:0007669"/>
    <property type="project" value="UniProtKB-KW"/>
</dbReference>
<dbReference type="PROSITE" id="PS00028">
    <property type="entry name" value="ZINC_FINGER_C2H2_1"/>
    <property type="match status" value="1"/>
</dbReference>
<feature type="compositionally biased region" description="Low complexity" evidence="2">
    <location>
        <begin position="600"/>
        <end position="609"/>
    </location>
</feature>
<dbReference type="Proteomes" id="UP000700596">
    <property type="component" value="Unassembled WGS sequence"/>
</dbReference>
<keyword evidence="1" id="KW-0863">Zinc-finger</keyword>
<feature type="region of interest" description="Disordered" evidence="2">
    <location>
        <begin position="69"/>
        <end position="132"/>
    </location>
</feature>
<evidence type="ECO:0000256" key="2">
    <source>
        <dbReference type="SAM" id="MobiDB-lite"/>
    </source>
</evidence>
<feature type="compositionally biased region" description="Pro residues" evidence="2">
    <location>
        <begin position="457"/>
        <end position="469"/>
    </location>
</feature>
<reference evidence="4" key="1">
    <citation type="journal article" date="2021" name="Nat. Commun.">
        <title>Genetic determinants of endophytism in the Arabidopsis root mycobiome.</title>
        <authorList>
            <person name="Mesny F."/>
            <person name="Miyauchi S."/>
            <person name="Thiergart T."/>
            <person name="Pickel B."/>
            <person name="Atanasova L."/>
            <person name="Karlsson M."/>
            <person name="Huettel B."/>
            <person name="Barry K.W."/>
            <person name="Haridas S."/>
            <person name="Chen C."/>
            <person name="Bauer D."/>
            <person name="Andreopoulos W."/>
            <person name="Pangilinan J."/>
            <person name="LaButti K."/>
            <person name="Riley R."/>
            <person name="Lipzen A."/>
            <person name="Clum A."/>
            <person name="Drula E."/>
            <person name="Henrissat B."/>
            <person name="Kohler A."/>
            <person name="Grigoriev I.V."/>
            <person name="Martin F.M."/>
            <person name="Hacquard S."/>
        </authorList>
    </citation>
    <scope>NUCLEOTIDE SEQUENCE</scope>
    <source>
        <strain evidence="4">MPI-CAGE-CH-0243</strain>
    </source>
</reference>
<sequence length="636" mass="71867">MEDFSDFPEESMRHVEALLNRHPPQVVLRMFQQVMDSKRNSMASASSYTTSSNSSMRSSRLSVASTFSTSTNFSTSTTGSSEIAPSIASSTSSRSRSRRTEPRSYPSGLDPTRPKTHLMTPTSEDNSPLDAKFEPVFTPTEEEMASNASPITFQSEKSLNQSNDSFMFCTYCAELSVQKTFKAKSDWKKHEMRMHETGEDWPCPVPGCSRIFDRQKDFVRHHVRYHSGRPLPSVTDIGIRLLPRRVFGCGFDKCKDVSIGWDERCDHVAKHMKNGSTSDQWKYSNVIRNLIRQEALHDTWKELFASLDERLREHRSQITWSPDNTRTLRQKLQCCDLRPSREEVLITALSLRSDLPLDTSQLGIPPGFTTPSRDSVPNVDQLSREQRMHILIGNPVSLSRTRLAAVHGALLKAINAIPGFGAYVESPVLEEPSKRISYMDLDTADFTMNDPEIPAIPQNPPNPPLPPPSHHPHTPHTPHTPLTPMQADLSHETAFADPGRPSPAFVDPGKPSNGYVEPVKPVNPLGWCYPNYFDPAPTFEESHYYERPSTFGQMLSRPLHKIGNRLGSRHSSPHSRPSSAADHHDFVIPMQQQQMGLPTSQPQQSQQQQYNHMNMRQQYRTPDDQHPQLHLFTPQG</sequence>
<comment type="caution">
    <text evidence="4">The sequence shown here is derived from an EMBL/GenBank/DDBJ whole genome shotgun (WGS) entry which is preliminary data.</text>
</comment>
<dbReference type="InterPro" id="IPR013087">
    <property type="entry name" value="Znf_C2H2_type"/>
</dbReference>
<evidence type="ECO:0000313" key="4">
    <source>
        <dbReference type="EMBL" id="KAH7121019.1"/>
    </source>
</evidence>
<evidence type="ECO:0000256" key="1">
    <source>
        <dbReference type="PROSITE-ProRule" id="PRU00042"/>
    </source>
</evidence>
<evidence type="ECO:0000259" key="3">
    <source>
        <dbReference type="PROSITE" id="PS50157"/>
    </source>
</evidence>
<dbReference type="AlphaFoldDB" id="A0A9P9DLD0"/>
<accession>A0A9P9DLD0</accession>
<keyword evidence="1" id="KW-0479">Metal-binding</keyword>
<dbReference type="PROSITE" id="PS50157">
    <property type="entry name" value="ZINC_FINGER_C2H2_2"/>
    <property type="match status" value="1"/>
</dbReference>
<keyword evidence="1" id="KW-0862">Zinc</keyword>
<protein>
    <recommendedName>
        <fullName evidence="3">C2H2-type domain-containing protein</fullName>
    </recommendedName>
</protein>
<feature type="region of interest" description="Disordered" evidence="2">
    <location>
        <begin position="593"/>
        <end position="612"/>
    </location>
</feature>
<dbReference type="SMART" id="SM00355">
    <property type="entry name" value="ZnF_C2H2"/>
    <property type="match status" value="3"/>
</dbReference>
<feature type="domain" description="C2H2-type" evidence="3">
    <location>
        <begin position="201"/>
        <end position="231"/>
    </location>
</feature>
<feature type="compositionally biased region" description="Low complexity" evidence="2">
    <location>
        <begin position="69"/>
        <end position="94"/>
    </location>
</feature>
<gene>
    <name evidence="4" type="ORF">B0J11DRAFT_54875</name>
</gene>
<dbReference type="PANTHER" id="PTHR35391">
    <property type="entry name" value="C2H2-TYPE DOMAIN-CONTAINING PROTEIN-RELATED"/>
    <property type="match status" value="1"/>
</dbReference>